<keyword evidence="2" id="KW-0186">Copper</keyword>
<dbReference type="InterPro" id="IPR002227">
    <property type="entry name" value="Tyrosinase_Cu-bd"/>
</dbReference>
<dbReference type="PRINTS" id="PR00092">
    <property type="entry name" value="TYROSINASE"/>
</dbReference>
<dbReference type="PANTHER" id="PTHR11474">
    <property type="entry name" value="TYROSINASE FAMILY MEMBER"/>
    <property type="match status" value="1"/>
</dbReference>
<dbReference type="PROSITE" id="PS00497">
    <property type="entry name" value="TYROSINASE_1"/>
    <property type="match status" value="1"/>
</dbReference>
<dbReference type="Proteomes" id="UP001465668">
    <property type="component" value="Unassembled WGS sequence"/>
</dbReference>
<dbReference type="SUPFAM" id="SSF48056">
    <property type="entry name" value="Di-copper centre-containing domain"/>
    <property type="match status" value="1"/>
</dbReference>
<dbReference type="PROSITE" id="PS00498">
    <property type="entry name" value="TYROSINASE_2"/>
    <property type="match status" value="1"/>
</dbReference>
<feature type="chain" id="PRO_5046265159" description="Tyrosinase copper-binding domain-containing protein" evidence="3">
    <location>
        <begin position="23"/>
        <end position="323"/>
    </location>
</feature>
<evidence type="ECO:0000259" key="5">
    <source>
        <dbReference type="PROSITE" id="PS00498"/>
    </source>
</evidence>
<evidence type="ECO:0000259" key="4">
    <source>
        <dbReference type="PROSITE" id="PS00497"/>
    </source>
</evidence>
<dbReference type="InterPro" id="IPR050316">
    <property type="entry name" value="Tyrosinase/Hemocyanin"/>
</dbReference>
<feature type="domain" description="Tyrosinase copper-binding" evidence="4">
    <location>
        <begin position="81"/>
        <end position="98"/>
    </location>
</feature>
<dbReference type="EMBL" id="JARVKM010000001">
    <property type="protein sequence ID" value="KAK9783850.1"/>
    <property type="molecule type" value="Genomic_DNA"/>
</dbReference>
<feature type="signal peptide" evidence="3">
    <location>
        <begin position="1"/>
        <end position="22"/>
    </location>
</feature>
<reference evidence="6 7" key="1">
    <citation type="submission" date="2024-02" db="EMBL/GenBank/DDBJ databases">
        <title>First draft genome assembly of two strains of Seiridium cardinale.</title>
        <authorList>
            <person name="Emiliani G."/>
            <person name="Scali E."/>
        </authorList>
    </citation>
    <scope>NUCLEOTIDE SEQUENCE [LARGE SCALE GENOMIC DNA]</scope>
    <source>
        <strain evidence="6 7">BM-138-000479</strain>
    </source>
</reference>
<evidence type="ECO:0000256" key="2">
    <source>
        <dbReference type="ARBA" id="ARBA00023008"/>
    </source>
</evidence>
<evidence type="ECO:0000313" key="7">
    <source>
        <dbReference type="Proteomes" id="UP001465668"/>
    </source>
</evidence>
<proteinExistence type="predicted"/>
<keyword evidence="3" id="KW-0732">Signal</keyword>
<dbReference type="InterPro" id="IPR008922">
    <property type="entry name" value="Di-copper_centre_dom_sf"/>
</dbReference>
<name>A0ABR2Y9L4_9PEZI</name>
<evidence type="ECO:0000256" key="1">
    <source>
        <dbReference type="ARBA" id="ARBA00022723"/>
    </source>
</evidence>
<evidence type="ECO:0000256" key="3">
    <source>
        <dbReference type="SAM" id="SignalP"/>
    </source>
</evidence>
<organism evidence="6 7">
    <name type="scientific">Seiridium cardinale</name>
    <dbReference type="NCBI Taxonomy" id="138064"/>
    <lineage>
        <taxon>Eukaryota</taxon>
        <taxon>Fungi</taxon>
        <taxon>Dikarya</taxon>
        <taxon>Ascomycota</taxon>
        <taxon>Pezizomycotina</taxon>
        <taxon>Sordariomycetes</taxon>
        <taxon>Xylariomycetidae</taxon>
        <taxon>Amphisphaeriales</taxon>
        <taxon>Sporocadaceae</taxon>
        <taxon>Seiridium</taxon>
    </lineage>
</organism>
<accession>A0ABR2Y9L4</accession>
<keyword evidence="1" id="KW-0479">Metal-binding</keyword>
<gene>
    <name evidence="6" type="ORF">SCAR479_00409</name>
</gene>
<feature type="domain" description="Tyrosinase copper-binding" evidence="5">
    <location>
        <begin position="248"/>
        <end position="259"/>
    </location>
</feature>
<keyword evidence="7" id="KW-1185">Reference proteome</keyword>
<dbReference type="Pfam" id="PF00264">
    <property type="entry name" value="Tyrosinase"/>
    <property type="match status" value="1"/>
</dbReference>
<dbReference type="PANTHER" id="PTHR11474:SF126">
    <property type="entry name" value="TYROSINASE-LIKE PROTEIN TYR-1-RELATED"/>
    <property type="match status" value="1"/>
</dbReference>
<sequence>MHWTNILLLPTIVGSALPLVSAESCIQPAERREWRTLLDSERENYVAAVKCLTTKPSKLGLATSLYEDFPWIHARLNLYVHFVASFLPWHRWFVHLYESALRDECDYVGPMPYWDWTQDSGALPSAPVFSDSPKGFGGPGLSSGFSSPARPNPLTSCVTTGVFANFTMTYYTREERPHCLNRQFNNGTGSEPTDPFWQAILYSPATVANITDNSTTFEVFWKALENTPHGAIHNVIGGDMVPSTSPNDPLFFLHHSQVDRLWWIWQQKDPAARSLNYSGNKYQSPDETPASLNDTLTYEGFTTNITVSDVMSTESEKLCYIYI</sequence>
<dbReference type="Gene3D" id="1.10.1280.10">
    <property type="entry name" value="Di-copper center containing domain from catechol oxidase"/>
    <property type="match status" value="1"/>
</dbReference>
<evidence type="ECO:0000313" key="6">
    <source>
        <dbReference type="EMBL" id="KAK9783850.1"/>
    </source>
</evidence>
<comment type="caution">
    <text evidence="6">The sequence shown here is derived from an EMBL/GenBank/DDBJ whole genome shotgun (WGS) entry which is preliminary data.</text>
</comment>
<protein>
    <recommendedName>
        <fullName evidence="4 5">Tyrosinase copper-binding domain-containing protein</fullName>
    </recommendedName>
</protein>